<gene>
    <name evidence="2" type="ORF">OEIGOIKO_00871</name>
</gene>
<feature type="region of interest" description="Disordered" evidence="1">
    <location>
        <begin position="48"/>
        <end position="81"/>
    </location>
</feature>
<organism evidence="2 3">
    <name type="scientific">Streptomyces chrestomyceticus JCM 4735</name>
    <dbReference type="NCBI Taxonomy" id="1306181"/>
    <lineage>
        <taxon>Bacteria</taxon>
        <taxon>Bacillati</taxon>
        <taxon>Actinomycetota</taxon>
        <taxon>Actinomycetes</taxon>
        <taxon>Kitasatosporales</taxon>
        <taxon>Streptomycetaceae</taxon>
        <taxon>Streptomyces</taxon>
    </lineage>
</organism>
<evidence type="ECO:0000256" key="1">
    <source>
        <dbReference type="SAM" id="MobiDB-lite"/>
    </source>
</evidence>
<proteinExistence type="predicted"/>
<dbReference type="AlphaFoldDB" id="A0A7U9KQU7"/>
<evidence type="ECO:0000313" key="2">
    <source>
        <dbReference type="EMBL" id="GCD33152.1"/>
    </source>
</evidence>
<comment type="caution">
    <text evidence="2">The sequence shown here is derived from an EMBL/GenBank/DDBJ whole genome shotgun (WGS) entry which is preliminary data.</text>
</comment>
<dbReference type="Proteomes" id="UP000287830">
    <property type="component" value="Unassembled WGS sequence"/>
</dbReference>
<dbReference type="EMBL" id="BHZC01000001">
    <property type="protein sequence ID" value="GCD33152.1"/>
    <property type="molecule type" value="Genomic_DNA"/>
</dbReference>
<accession>A0A7U9KQU7</accession>
<reference evidence="2 3" key="1">
    <citation type="submission" date="2018-11" db="EMBL/GenBank/DDBJ databases">
        <title>Whole genome sequence of Streptomyces chrestomyceticus NBRC 13444(T).</title>
        <authorList>
            <person name="Komaki H."/>
            <person name="Tamura T."/>
        </authorList>
    </citation>
    <scope>NUCLEOTIDE SEQUENCE [LARGE SCALE GENOMIC DNA]</scope>
    <source>
        <strain evidence="2 3">NBRC 13444</strain>
    </source>
</reference>
<evidence type="ECO:0000313" key="3">
    <source>
        <dbReference type="Proteomes" id="UP000287830"/>
    </source>
</evidence>
<name>A0A7U9KQU7_9ACTN</name>
<sequence>MSNLVIRRAPYLRRDCRDTQLAHGGGKYVIGSGELAADNDGIMQVDNSTKKAENWAGPERFSGGWSPHERHSTEHPLTQRG</sequence>
<protein>
    <submittedName>
        <fullName evidence="2">Uncharacterized protein</fullName>
    </submittedName>
</protein>